<gene>
    <name evidence="2" type="ORF">J572_2966</name>
</gene>
<protein>
    <submittedName>
        <fullName evidence="2">Uncharacterized protein</fullName>
    </submittedName>
</protein>
<evidence type="ECO:0000313" key="2">
    <source>
        <dbReference type="EMBL" id="KCY00500.1"/>
    </source>
</evidence>
<dbReference type="AlphaFoldDB" id="A0A836LZX9"/>
<reference evidence="2 3" key="1">
    <citation type="submission" date="2014-04" db="EMBL/GenBank/DDBJ databases">
        <title>Comparative genomics and transcriptomics to identify genetic mechanisms underlying the emergence of carbapenem resistant Acinetobacter baumannii (CRAb).</title>
        <authorList>
            <person name="Harris A.D."/>
            <person name="Johnson K.J."/>
            <person name="George J."/>
            <person name="Nadendla S."/>
            <person name="Daugherty S.C."/>
            <person name="Parankush S."/>
            <person name="Sadzewicz L."/>
            <person name="Tallon L."/>
            <person name="Sengamalay N."/>
            <person name="Hazen T.H."/>
            <person name="Rasko D.A."/>
        </authorList>
    </citation>
    <scope>NUCLEOTIDE SEQUENCE [LARGE SCALE GENOMIC DNA]</scope>
    <source>
        <strain evidence="2 3">1499986</strain>
    </source>
</reference>
<name>A0A836LZX9_ACIBA</name>
<comment type="caution">
    <text evidence="2">The sequence shown here is derived from an EMBL/GenBank/DDBJ whole genome shotgun (WGS) entry which is preliminary data.</text>
</comment>
<feature type="region of interest" description="Disordered" evidence="1">
    <location>
        <begin position="70"/>
        <end position="126"/>
    </location>
</feature>
<sequence length="314" mass="36689">MSDLAITEIGQEENTAWFYRTEFLNYGTIFNHFYCPFCYIPLKDYNISKEGKVVQSPHFRCFTDQPHLNGCDGTPLSTTNKDSNKKPKSQFEPTTMQSYPEALVDRRPPIQPRPLTQPNITSRTPTAEEIQAKRKKIGNKGRNIPTSSLLKPFIDARNSLMHDAYTKFPDPKERSPWIKSALLNMPLRLDDQTTYQDAFRKPHFIDFRGRRRIYHSSGKITLQHDKFIIQGVEFFKNDQLNVELVIDPSLVNQDSPQAHKKLLDQLQELAESETILVDWYAFGKATKNNEERNFHLEIDNFDHIFLKKKYIKHH</sequence>
<evidence type="ECO:0000256" key="1">
    <source>
        <dbReference type="SAM" id="MobiDB-lite"/>
    </source>
</evidence>
<dbReference type="EMBL" id="JMOA01000043">
    <property type="protein sequence ID" value="KCY00500.1"/>
    <property type="molecule type" value="Genomic_DNA"/>
</dbReference>
<proteinExistence type="predicted"/>
<dbReference type="Proteomes" id="UP000027309">
    <property type="component" value="Unassembled WGS sequence"/>
</dbReference>
<dbReference type="RefSeq" id="WP_031959698.1">
    <property type="nucleotide sequence ID" value="NZ_JMOA01000043.1"/>
</dbReference>
<accession>A0A836LZX9</accession>
<evidence type="ECO:0000313" key="3">
    <source>
        <dbReference type="Proteomes" id="UP000027309"/>
    </source>
</evidence>
<feature type="compositionally biased region" description="Polar residues" evidence="1">
    <location>
        <begin position="114"/>
        <end position="125"/>
    </location>
</feature>
<organism evidence="2 3">
    <name type="scientific">Acinetobacter baumannii 1499986</name>
    <dbReference type="NCBI Taxonomy" id="1310673"/>
    <lineage>
        <taxon>Bacteria</taxon>
        <taxon>Pseudomonadati</taxon>
        <taxon>Pseudomonadota</taxon>
        <taxon>Gammaproteobacteria</taxon>
        <taxon>Moraxellales</taxon>
        <taxon>Moraxellaceae</taxon>
        <taxon>Acinetobacter</taxon>
        <taxon>Acinetobacter calcoaceticus/baumannii complex</taxon>
    </lineage>
</organism>